<feature type="chain" id="PRO_5016732216" description="Organic solvent tolerance-like N-terminal domain-containing protein" evidence="2">
    <location>
        <begin position="21"/>
        <end position="307"/>
    </location>
</feature>
<gene>
    <name evidence="4" type="ORF">DVJ83_09325</name>
</gene>
<evidence type="ECO:0000313" key="4">
    <source>
        <dbReference type="EMBL" id="AXG99308.1"/>
    </source>
</evidence>
<dbReference type="AlphaFoldDB" id="A0A345IHY6"/>
<protein>
    <recommendedName>
        <fullName evidence="3">Organic solvent tolerance-like N-terminal domain-containing protein</fullName>
    </recommendedName>
</protein>
<dbReference type="EMBL" id="CP031158">
    <property type="protein sequence ID" value="AXG99308.1"/>
    <property type="molecule type" value="Genomic_DNA"/>
</dbReference>
<evidence type="ECO:0000256" key="2">
    <source>
        <dbReference type="SAM" id="SignalP"/>
    </source>
</evidence>
<dbReference type="Pfam" id="PF03968">
    <property type="entry name" value="LptD_N"/>
    <property type="match status" value="1"/>
</dbReference>
<dbReference type="InterPro" id="IPR005653">
    <property type="entry name" value="OstA-like_N"/>
</dbReference>
<dbReference type="PANTHER" id="PTHR36504:SF1">
    <property type="entry name" value="LIPOPOLYSACCHARIDE EXPORT SYSTEM PROTEIN LPTA"/>
    <property type="match status" value="1"/>
</dbReference>
<accession>A0A345IHY6</accession>
<keyword evidence="1 2" id="KW-0732">Signal</keyword>
<dbReference type="KEGG" id="dwu:DVJ83_09325"/>
<evidence type="ECO:0000259" key="3">
    <source>
        <dbReference type="Pfam" id="PF03968"/>
    </source>
</evidence>
<dbReference type="STRING" id="1288484.GCA_000348665_01703"/>
<dbReference type="GO" id="GO:0017089">
    <property type="term" value="F:glycolipid transfer activity"/>
    <property type="evidence" value="ECO:0007669"/>
    <property type="project" value="TreeGrafter"/>
</dbReference>
<feature type="signal peptide" evidence="2">
    <location>
        <begin position="1"/>
        <end position="20"/>
    </location>
</feature>
<reference evidence="4 5" key="1">
    <citation type="submission" date="2018-07" db="EMBL/GenBank/DDBJ databases">
        <title>Complete Genome and Methylome Analysis of Deinococcus wulumuqiensis NEB 479.</title>
        <authorList>
            <person name="Fomenkov A."/>
            <person name="Luyten Y."/>
            <person name="Vincze T."/>
            <person name="Anton B.P."/>
            <person name="Clark T."/>
            <person name="Roberts R.J."/>
            <person name="Morgan R.D."/>
        </authorList>
    </citation>
    <scope>NUCLEOTIDE SEQUENCE [LARGE SCALE GENOMIC DNA]</scope>
    <source>
        <strain evidence="4 5">NEB 479</strain>
    </source>
</reference>
<dbReference type="GO" id="GO:0009279">
    <property type="term" value="C:cell outer membrane"/>
    <property type="evidence" value="ECO:0007669"/>
    <property type="project" value="TreeGrafter"/>
</dbReference>
<dbReference type="PANTHER" id="PTHR36504">
    <property type="entry name" value="LIPOPOLYSACCHARIDE EXPORT SYSTEM PROTEIN LPTA"/>
    <property type="match status" value="1"/>
</dbReference>
<dbReference type="InterPro" id="IPR052037">
    <property type="entry name" value="LPS_export_LptA"/>
</dbReference>
<organism evidence="4 5">
    <name type="scientific">Deinococcus wulumuqiensis</name>
    <dbReference type="NCBI Taxonomy" id="980427"/>
    <lineage>
        <taxon>Bacteria</taxon>
        <taxon>Thermotogati</taxon>
        <taxon>Deinococcota</taxon>
        <taxon>Deinococci</taxon>
        <taxon>Deinococcales</taxon>
        <taxon>Deinococcaceae</taxon>
        <taxon>Deinococcus</taxon>
    </lineage>
</organism>
<feature type="domain" description="Organic solvent tolerance-like N-terminal" evidence="3">
    <location>
        <begin position="145"/>
        <end position="268"/>
    </location>
</feature>
<evidence type="ECO:0000256" key="1">
    <source>
        <dbReference type="ARBA" id="ARBA00022729"/>
    </source>
</evidence>
<dbReference type="Gene3D" id="2.60.450.10">
    <property type="entry name" value="Lipopolysaccharide (LPS) transport protein A like domain"/>
    <property type="match status" value="1"/>
</dbReference>
<dbReference type="Proteomes" id="UP000253744">
    <property type="component" value="Chromosome"/>
</dbReference>
<dbReference type="GO" id="GO:0030288">
    <property type="term" value="C:outer membrane-bounded periplasmic space"/>
    <property type="evidence" value="ECO:0007669"/>
    <property type="project" value="TreeGrafter"/>
</dbReference>
<dbReference type="GO" id="GO:0015920">
    <property type="term" value="P:lipopolysaccharide transport"/>
    <property type="evidence" value="ECO:0007669"/>
    <property type="project" value="TreeGrafter"/>
</dbReference>
<proteinExistence type="predicted"/>
<sequence>MKKIALFAAVTVALAPAVLAAQSKPGTTNPGSSTEKRIINFQGAPTGNLRTGPLTFTGNPVRATVSTLQITAPKAVLSAPAGTPIVEAKGKRTGEFSGPVNVSRGRLSAKGGSLTYSEASGTGVLKGNPSATFVPEDKKDGDTVTITAGQMSLDVDTNVSTSTGSVKLVSGDQTGRADKLVFDEDRELAQLTGSPSLTRAAGAGQKELVISGAEVRALTKDKTLYVRGGVKLVQGTTTTTGDAVYYNDTKDVAYVVGNAVSVDSRSKVTLRAPKSGYLEQNTKFARVSVKNSGFSIPTAQFKLRGEK</sequence>
<name>A0A345IHY6_9DEIO</name>
<dbReference type="RefSeq" id="WP_114672152.1">
    <property type="nucleotide sequence ID" value="NZ_CP031158.1"/>
</dbReference>
<evidence type="ECO:0000313" key="5">
    <source>
        <dbReference type="Proteomes" id="UP000253744"/>
    </source>
</evidence>